<feature type="compositionally biased region" description="Basic residues" evidence="1">
    <location>
        <begin position="78"/>
        <end position="87"/>
    </location>
</feature>
<protein>
    <submittedName>
        <fullName evidence="2">Uncharacterized protein</fullName>
    </submittedName>
</protein>
<proteinExistence type="predicted"/>
<feature type="region of interest" description="Disordered" evidence="1">
    <location>
        <begin position="73"/>
        <end position="102"/>
    </location>
</feature>
<comment type="caution">
    <text evidence="2">The sequence shown here is derived from an EMBL/GenBank/DDBJ whole genome shotgun (WGS) entry which is preliminary data.</text>
</comment>
<accession>A0ABQ9G540</accession>
<dbReference type="EMBL" id="JARBHB010000015">
    <property type="protein sequence ID" value="KAJ8867579.1"/>
    <property type="molecule type" value="Genomic_DNA"/>
</dbReference>
<gene>
    <name evidence="2" type="ORF">PR048_031381</name>
</gene>
<name>A0ABQ9G540_9NEOP</name>
<feature type="region of interest" description="Disordered" evidence="1">
    <location>
        <begin position="1011"/>
        <end position="1050"/>
    </location>
</feature>
<evidence type="ECO:0000313" key="3">
    <source>
        <dbReference type="Proteomes" id="UP001159363"/>
    </source>
</evidence>
<evidence type="ECO:0000256" key="1">
    <source>
        <dbReference type="SAM" id="MobiDB-lite"/>
    </source>
</evidence>
<reference evidence="2 3" key="1">
    <citation type="submission" date="2023-02" db="EMBL/GenBank/DDBJ databases">
        <title>LHISI_Scaffold_Assembly.</title>
        <authorList>
            <person name="Stuart O.P."/>
            <person name="Cleave R."/>
            <person name="Magrath M.J.L."/>
            <person name="Mikheyev A.S."/>
        </authorList>
    </citation>
    <scope>NUCLEOTIDE SEQUENCE [LARGE SCALE GENOMIC DNA]</scope>
    <source>
        <strain evidence="2">Daus_M_001</strain>
        <tissue evidence="2">Leg muscle</tissue>
    </source>
</reference>
<dbReference type="Proteomes" id="UP001159363">
    <property type="component" value="Chromosome 14"/>
</dbReference>
<sequence>MASSFDCPQLVRYRSLMMAAATTAETSEKKSATWLKPRSLENEFNKIWLGPPTLRNCDSVKYDVIRCTNGTGIVPRARGSRPTHSGHARNQTGRRADAEDANRTMGRHISRPAVRSITLSCPCSPSHTHSEPNHRKKKKLRCHLLGNVTVQLACPRFALRNYPAGRVSTLPGITRVFETVIPCDGREKKTVECWNVELAPKWLSFRWRSSWLSRVSQVGDLHAVCRRRMTDDCLRGAELNRRSISSLLSEFICNGQPRGCDKPSARQELFSPCMKYKNRSLPSPLLFRPRSCVINTFLVRGGGGGSCEFRLVEGCTNHQPLCGREIACPYFTMLVQAVSQGIYYVHGNNFPQSYEGKGRTSHYKRPMLGSFFNARVDSWESQSLVCSEGDGETGGGRKDTRIGKFREFNALVARLHSTVYTRDSHVCSLAVNPHSSQCYNTPGSMALTIGFLCKSTTGSESSRACLMNCGPIEKATSAVTCRVVSSACRCVPTSQSGTIRVFAVGCPVRPRGRHAAPIRYVYLSSLPASISKTAVVRPVHSLPREGAVLRDRRPSAPAVPPRSQSPPSSRSCEASFAKKRNQPIACSSGKSHACKEKLPYDACISSAFSTAEWEDARKKKLFNMLIFTNAVMLSLWCNGRPWFAPTHQQVSRILVLRFRLPFVTPLVHTVFDTSWRRLAQSSPSTVTAGNQCAVDIGISVHETAESSVHVTELANFSATVERSPQSVKSGTDLLGNLRPTSRSEGTIRATLTRTPSASSLLRALRAINLPPYLRTFLLPFKGATVAEWLACSPPTKAIRVQSPAGSHRIFACGASCWTMPLVGGINLLLPPLFHSGAAPYSPQTPSSALKTSMLRADQISSLTHAAKETAWASFKNMTKEKLEVAHEWTIHRRRRNRVDVSTDASETCSAHSVRRAPSANLRIYPRTPGARPVTVCWNPHDVEGSFPKYQAAGRVDRTDPPPFCGLARPAQGAIRNERNGKERRGKRRADLNCPLQSPHENSFPIAITPLAATEDTSEKTRRPAGSSGTIPSCENAEAAPSGNRNPVGLGGSRVAYPLHHRGPTCGWGSRNKRPIHLSILQVLRIEINAVERFQS</sequence>
<feature type="region of interest" description="Disordered" evidence="1">
    <location>
        <begin position="546"/>
        <end position="572"/>
    </location>
</feature>
<evidence type="ECO:0000313" key="2">
    <source>
        <dbReference type="EMBL" id="KAJ8867579.1"/>
    </source>
</evidence>
<feature type="region of interest" description="Disordered" evidence="1">
    <location>
        <begin position="975"/>
        <end position="998"/>
    </location>
</feature>
<keyword evidence="3" id="KW-1185">Reference proteome</keyword>
<organism evidence="2 3">
    <name type="scientific">Dryococelus australis</name>
    <dbReference type="NCBI Taxonomy" id="614101"/>
    <lineage>
        <taxon>Eukaryota</taxon>
        <taxon>Metazoa</taxon>
        <taxon>Ecdysozoa</taxon>
        <taxon>Arthropoda</taxon>
        <taxon>Hexapoda</taxon>
        <taxon>Insecta</taxon>
        <taxon>Pterygota</taxon>
        <taxon>Neoptera</taxon>
        <taxon>Polyneoptera</taxon>
        <taxon>Phasmatodea</taxon>
        <taxon>Verophasmatodea</taxon>
        <taxon>Anareolatae</taxon>
        <taxon>Phasmatidae</taxon>
        <taxon>Eurycanthinae</taxon>
        <taxon>Dryococelus</taxon>
    </lineage>
</organism>